<proteinExistence type="predicted"/>
<accession>A0A9W6DDJ0</accession>
<dbReference type="Proteomes" id="UP001144256">
    <property type="component" value="Unassembled WGS sequence"/>
</dbReference>
<keyword evidence="2" id="KW-1185">Reference proteome</keyword>
<organism evidence="1 2">
    <name type="scientific">Vallitalea longa</name>
    <dbReference type="NCBI Taxonomy" id="2936439"/>
    <lineage>
        <taxon>Bacteria</taxon>
        <taxon>Bacillati</taxon>
        <taxon>Bacillota</taxon>
        <taxon>Clostridia</taxon>
        <taxon>Lachnospirales</taxon>
        <taxon>Vallitaleaceae</taxon>
        <taxon>Vallitalea</taxon>
    </lineage>
</organism>
<comment type="caution">
    <text evidence="1">The sequence shown here is derived from an EMBL/GenBank/DDBJ whole genome shotgun (WGS) entry which is preliminary data.</text>
</comment>
<evidence type="ECO:0000313" key="1">
    <source>
        <dbReference type="EMBL" id="GKX28245.1"/>
    </source>
</evidence>
<protein>
    <submittedName>
        <fullName evidence="1">Uncharacterized protein</fullName>
    </submittedName>
</protein>
<evidence type="ECO:0000313" key="2">
    <source>
        <dbReference type="Proteomes" id="UP001144256"/>
    </source>
</evidence>
<gene>
    <name evidence="1" type="ORF">SH1V18_07250</name>
</gene>
<dbReference type="EMBL" id="BRLB01000001">
    <property type="protein sequence ID" value="GKX28245.1"/>
    <property type="molecule type" value="Genomic_DNA"/>
</dbReference>
<name>A0A9W6DDJ0_9FIRM</name>
<reference evidence="1" key="1">
    <citation type="submission" date="2022-06" db="EMBL/GenBank/DDBJ databases">
        <title>Vallitalea longa sp. nov., an anaerobic bacterium isolated from marine sediment.</title>
        <authorList>
            <person name="Hirano S."/>
            <person name="Terahara T."/>
            <person name="Mori K."/>
            <person name="Hamada M."/>
            <person name="Matsumoto R."/>
            <person name="Kobayashi T."/>
        </authorList>
    </citation>
    <scope>NUCLEOTIDE SEQUENCE</scope>
    <source>
        <strain evidence="1">SH18-1</strain>
    </source>
</reference>
<sequence length="80" mass="9441">MAFNADKYKWEGNSRKMYEYMVSEVPFIAQIGLKNMIGKWLDKREILVVTEDILFEAEEDLAPTAYKKKFKDTLDSLRTK</sequence>
<dbReference type="AlphaFoldDB" id="A0A9W6DDJ0"/>
<dbReference type="RefSeq" id="WP_281812338.1">
    <property type="nucleotide sequence ID" value="NZ_BRLB01000001.1"/>
</dbReference>